<comment type="function">
    <text evidence="1">Multidrug efflux pump.</text>
</comment>
<sequence length="426" mass="47862">MSYSKEVNRYVFPLVATNLVQVLIGQISLHFAVNNSNAALSGISVIQNFLFAFGGILGAFSLSFNIRGAKAFYNKEYQRFKNLLKSSLLIDIGIGLSFILFCLGLSRPFLKVFYGFDGQLLELSTTYFKIMSPYILLTLLIFLFSNLLKIEKKTKPIFWIGTLSSVLDVLLNYYLVPLLGIRGAAISSILSLLVIVLGYFIFVKSLVFQALQEASTSKLELIRFGIPLSIQEILENVLFIMAFDAFMGRQGLRILSIYAVVSQLFAIVRTPAFMYAGSIAIFLPEARKKEDEKALIATIFRNSYAVIFIFACLVTVFSNPFAHFLSDEVIDNVLPFTLYTVVVMGATPLYESSKMLLQSNDDEQWVLKITSIVNILSILILLVLQLMGKQTYQSLYGIYGLSLIVLSILFIKRNSEKRVSSRKMTM</sequence>
<feature type="transmembrane region" description="Helical" evidence="6">
    <location>
        <begin position="181"/>
        <end position="203"/>
    </location>
</feature>
<feature type="transmembrane region" description="Helical" evidence="6">
    <location>
        <begin position="126"/>
        <end position="145"/>
    </location>
</feature>
<organism evidence="7 8">
    <name type="scientific">Streptococcus mutans SM6</name>
    <dbReference type="NCBI Taxonomy" id="857119"/>
    <lineage>
        <taxon>Bacteria</taxon>
        <taxon>Bacillati</taxon>
        <taxon>Bacillota</taxon>
        <taxon>Bacilli</taxon>
        <taxon>Lactobacillales</taxon>
        <taxon>Streptococcaceae</taxon>
        <taxon>Streptococcus</taxon>
    </lineage>
</organism>
<evidence type="ECO:0000256" key="6">
    <source>
        <dbReference type="SAM" id="Phobius"/>
    </source>
</evidence>
<dbReference type="GO" id="GO:0015297">
    <property type="term" value="F:antiporter activity"/>
    <property type="evidence" value="ECO:0007669"/>
    <property type="project" value="InterPro"/>
</dbReference>
<reference evidence="7 8" key="1">
    <citation type="journal article" date="2013" name="Mol. Biol. Evol.">
        <title>Evolutionary and population genomics of the cavity causing bacteria Streptococcus mutans.</title>
        <authorList>
            <person name="Cornejo O.E."/>
            <person name="Lefebure T."/>
            <person name="Pavinski Bitar P.D."/>
            <person name="Lang P."/>
            <person name="Richards V.P."/>
            <person name="Eilertson K."/>
            <person name="Do T."/>
            <person name="Beighton D."/>
            <person name="Zeng L."/>
            <person name="Ahn S.J."/>
            <person name="Burne R.A."/>
            <person name="Siepel A."/>
            <person name="Bustamante C.D."/>
            <person name="Stanhope M.J."/>
        </authorList>
    </citation>
    <scope>NUCLEOTIDE SEQUENCE [LARGE SCALE GENOMIC DNA]</scope>
    <source>
        <strain evidence="7 8">SM6</strain>
    </source>
</reference>
<evidence type="ECO:0000256" key="1">
    <source>
        <dbReference type="ARBA" id="ARBA00003408"/>
    </source>
</evidence>
<dbReference type="PANTHER" id="PTHR43298">
    <property type="entry name" value="MULTIDRUG RESISTANCE PROTEIN NORM-RELATED"/>
    <property type="match status" value="1"/>
</dbReference>
<keyword evidence="6" id="KW-0472">Membrane</keyword>
<dbReference type="InterPro" id="IPR002528">
    <property type="entry name" value="MATE_fam"/>
</dbReference>
<evidence type="ECO:0000256" key="5">
    <source>
        <dbReference type="ARBA" id="ARBA00031636"/>
    </source>
</evidence>
<dbReference type="InterPro" id="IPR050222">
    <property type="entry name" value="MATE_MdtK"/>
</dbReference>
<proteinExistence type="inferred from homology"/>
<dbReference type="Proteomes" id="UP000011676">
    <property type="component" value="Unassembled WGS sequence"/>
</dbReference>
<dbReference type="RefSeq" id="WP_002268932.1">
    <property type="nucleotide sequence ID" value="NZ_AHSR01000056.1"/>
</dbReference>
<evidence type="ECO:0000313" key="8">
    <source>
        <dbReference type="Proteomes" id="UP000011676"/>
    </source>
</evidence>
<evidence type="ECO:0000313" key="7">
    <source>
        <dbReference type="EMBL" id="EMC21574.1"/>
    </source>
</evidence>
<feature type="transmembrane region" description="Helical" evidence="6">
    <location>
        <begin position="157"/>
        <end position="175"/>
    </location>
</feature>
<feature type="transmembrane region" description="Helical" evidence="6">
    <location>
        <begin position="255"/>
        <end position="283"/>
    </location>
</feature>
<dbReference type="EMBL" id="AHSR01000056">
    <property type="protein sequence ID" value="EMC21574.1"/>
    <property type="molecule type" value="Genomic_DNA"/>
</dbReference>
<dbReference type="PANTHER" id="PTHR43298:SF2">
    <property type="entry name" value="FMN_FAD EXPORTER YEEO-RELATED"/>
    <property type="match status" value="1"/>
</dbReference>
<feature type="transmembrane region" description="Helical" evidence="6">
    <location>
        <begin position="304"/>
        <end position="324"/>
    </location>
</feature>
<name>A0A829BNP2_STRMG</name>
<keyword evidence="6" id="KW-1133">Transmembrane helix</keyword>
<dbReference type="GO" id="GO:0005886">
    <property type="term" value="C:plasma membrane"/>
    <property type="evidence" value="ECO:0007669"/>
    <property type="project" value="TreeGrafter"/>
</dbReference>
<feature type="transmembrane region" description="Helical" evidence="6">
    <location>
        <begin position="336"/>
        <end position="353"/>
    </location>
</feature>
<comment type="caution">
    <text evidence="7">The sequence shown here is derived from an EMBL/GenBank/DDBJ whole genome shotgun (WGS) entry which is preliminary data.</text>
</comment>
<comment type="similarity">
    <text evidence="2">Belongs to the multi antimicrobial extrusion (MATE) (TC 2.A.66.1) family.</text>
</comment>
<accession>A0A829BNP2</accession>
<dbReference type="Pfam" id="PF01554">
    <property type="entry name" value="MatE"/>
    <property type="match status" value="1"/>
</dbReference>
<keyword evidence="6" id="KW-0812">Transmembrane</keyword>
<feature type="transmembrane region" description="Helical" evidence="6">
    <location>
        <begin position="87"/>
        <end position="106"/>
    </location>
</feature>
<protein>
    <recommendedName>
        <fullName evidence="3">Probable multidrug resistance protein NorM</fullName>
    </recommendedName>
    <alternativeName>
        <fullName evidence="5">Multidrug-efflux transporter</fullName>
    </alternativeName>
</protein>
<feature type="transmembrane region" description="Helical" evidence="6">
    <location>
        <begin position="224"/>
        <end position="243"/>
    </location>
</feature>
<dbReference type="AlphaFoldDB" id="A0A829BNP2"/>
<feature type="transmembrane region" description="Helical" evidence="6">
    <location>
        <begin position="393"/>
        <end position="411"/>
    </location>
</feature>
<gene>
    <name evidence="7" type="ORF">SMU82_09437</name>
</gene>
<evidence type="ECO:0000256" key="3">
    <source>
        <dbReference type="ARBA" id="ARBA00020268"/>
    </source>
</evidence>
<feature type="transmembrane region" description="Helical" evidence="6">
    <location>
        <begin position="12"/>
        <end position="33"/>
    </location>
</feature>
<dbReference type="GO" id="GO:0042910">
    <property type="term" value="F:xenobiotic transmembrane transporter activity"/>
    <property type="evidence" value="ECO:0007669"/>
    <property type="project" value="InterPro"/>
</dbReference>
<evidence type="ECO:0000256" key="2">
    <source>
        <dbReference type="ARBA" id="ARBA00010199"/>
    </source>
</evidence>
<evidence type="ECO:0000256" key="4">
    <source>
        <dbReference type="ARBA" id="ARBA00022448"/>
    </source>
</evidence>
<feature type="transmembrane region" description="Helical" evidence="6">
    <location>
        <begin position="45"/>
        <end position="66"/>
    </location>
</feature>
<keyword evidence="4" id="KW-0813">Transport</keyword>
<feature type="transmembrane region" description="Helical" evidence="6">
    <location>
        <begin position="365"/>
        <end position="387"/>
    </location>
</feature>